<dbReference type="Proteomes" id="UP000240322">
    <property type="component" value="Unassembled WGS sequence"/>
</dbReference>
<dbReference type="GO" id="GO:0032196">
    <property type="term" value="P:transposition"/>
    <property type="evidence" value="ECO:0007669"/>
    <property type="project" value="UniProtKB-KW"/>
</dbReference>
<evidence type="ECO:0000256" key="2">
    <source>
        <dbReference type="ARBA" id="ARBA00022578"/>
    </source>
</evidence>
<evidence type="ECO:0000256" key="3">
    <source>
        <dbReference type="ARBA" id="ARBA00023125"/>
    </source>
</evidence>
<dbReference type="NCBIfam" id="NF040570">
    <property type="entry name" value="guided_TnpB"/>
    <property type="match status" value="1"/>
</dbReference>
<evidence type="ECO:0000259" key="6">
    <source>
        <dbReference type="Pfam" id="PF07282"/>
    </source>
</evidence>
<accession>A0A2R6AJ67</accession>
<protein>
    <recommendedName>
        <fullName evidence="9">Transposase</fullName>
    </recommendedName>
</protein>
<sequence>MVIHRDFPLEQVTQVCVKVYSSGRIYVIFTVEEPESQEQTLDEPAKVVGVDLGIEKLATLSDGRYLENPKPLERSLERIRLLQRSLSRKKFLSNNWLKAKRSLAKQHEHVRDFRRDLFFKLGALLAQEYDLLVLEDLDTEGLIQKGVTRTRRMRLYDSSFSEIRALLEWQFRKRGKLVFPVPAYNTSRECFLCGRINKDLTLADRVFVCPECGWTVDRDYNASLVLPKRAGWVPPTVPVELRPIPPLPSLGLKRRQGGL</sequence>
<name>A0A2R6AJ67_9ARCH</name>
<comment type="similarity">
    <text evidence="1">In the C-terminal section; belongs to the transposase 35 family.</text>
</comment>
<reference evidence="7 8" key="1">
    <citation type="submission" date="2017-04" db="EMBL/GenBank/DDBJ databases">
        <title>Novel microbial lineages endemic to geothermal iron-oxide mats fill important gaps in the evolutionary history of Archaea.</title>
        <authorList>
            <person name="Jay Z.J."/>
            <person name="Beam J.P."/>
            <person name="Dlakic M."/>
            <person name="Rusch D.B."/>
            <person name="Kozubal M.A."/>
            <person name="Inskeep W.P."/>
        </authorList>
    </citation>
    <scope>NUCLEOTIDE SEQUENCE [LARGE SCALE GENOMIC DNA]</scope>
    <source>
        <strain evidence="7">OSP_D</strain>
    </source>
</reference>
<dbReference type="GO" id="GO:0003677">
    <property type="term" value="F:DNA binding"/>
    <property type="evidence" value="ECO:0007669"/>
    <property type="project" value="UniProtKB-KW"/>
</dbReference>
<evidence type="ECO:0000259" key="5">
    <source>
        <dbReference type="Pfam" id="PF01385"/>
    </source>
</evidence>
<evidence type="ECO:0008006" key="9">
    <source>
        <dbReference type="Google" id="ProtNLM"/>
    </source>
</evidence>
<keyword evidence="4" id="KW-0233">DNA recombination</keyword>
<evidence type="ECO:0000313" key="7">
    <source>
        <dbReference type="EMBL" id="PSN86421.1"/>
    </source>
</evidence>
<evidence type="ECO:0000256" key="4">
    <source>
        <dbReference type="ARBA" id="ARBA00023172"/>
    </source>
</evidence>
<dbReference type="EMBL" id="NEXE01000209">
    <property type="protein sequence ID" value="PSN86421.1"/>
    <property type="molecule type" value="Genomic_DNA"/>
</dbReference>
<dbReference type="AlphaFoldDB" id="A0A2R6AJ67"/>
<dbReference type="GO" id="GO:0006310">
    <property type="term" value="P:DNA recombination"/>
    <property type="evidence" value="ECO:0007669"/>
    <property type="project" value="UniProtKB-KW"/>
</dbReference>
<dbReference type="Pfam" id="PF07282">
    <property type="entry name" value="Cas12f1-like_TNB"/>
    <property type="match status" value="1"/>
</dbReference>
<comment type="caution">
    <text evidence="7">The sequence shown here is derived from an EMBL/GenBank/DDBJ whole genome shotgun (WGS) entry which is preliminary data.</text>
</comment>
<dbReference type="InterPro" id="IPR001959">
    <property type="entry name" value="Transposase"/>
</dbReference>
<proteinExistence type="inferred from homology"/>
<gene>
    <name evidence="7" type="ORF">B9Q03_11675</name>
</gene>
<keyword evidence="2" id="KW-0815">Transposition</keyword>
<evidence type="ECO:0000313" key="8">
    <source>
        <dbReference type="Proteomes" id="UP000240322"/>
    </source>
</evidence>
<dbReference type="InterPro" id="IPR010095">
    <property type="entry name" value="Cas12f1-like_TNB"/>
</dbReference>
<keyword evidence="3" id="KW-0238">DNA-binding</keyword>
<dbReference type="Pfam" id="PF01385">
    <property type="entry name" value="OrfB_IS605"/>
    <property type="match status" value="1"/>
</dbReference>
<feature type="domain" description="Cas12f1-like TNB" evidence="6">
    <location>
        <begin position="160"/>
        <end position="225"/>
    </location>
</feature>
<evidence type="ECO:0000256" key="1">
    <source>
        <dbReference type="ARBA" id="ARBA00008761"/>
    </source>
</evidence>
<organism evidence="7 8">
    <name type="scientific">Candidatus Marsarchaeota G2 archaeon OSP_D</name>
    <dbReference type="NCBI Taxonomy" id="1978157"/>
    <lineage>
        <taxon>Archaea</taxon>
        <taxon>Candidatus Marsarchaeota</taxon>
        <taxon>Candidatus Marsarchaeota group 2</taxon>
    </lineage>
</organism>
<feature type="domain" description="Probable transposase IS891/IS1136/IS1341" evidence="5">
    <location>
        <begin position="35"/>
        <end position="143"/>
    </location>
</feature>